<dbReference type="AlphaFoldDB" id="A0A3N0AN83"/>
<feature type="compositionally biased region" description="Basic and acidic residues" evidence="1">
    <location>
        <begin position="220"/>
        <end position="249"/>
    </location>
</feature>
<evidence type="ECO:0008006" key="6">
    <source>
        <dbReference type="Google" id="ProtNLM"/>
    </source>
</evidence>
<protein>
    <recommendedName>
        <fullName evidence="6">LPXTG cell wall anchor domain-containing protein</fullName>
    </recommendedName>
</protein>
<evidence type="ECO:0000256" key="3">
    <source>
        <dbReference type="SAM" id="SignalP"/>
    </source>
</evidence>
<gene>
    <name evidence="4" type="ORF">DMP10_11490</name>
</gene>
<dbReference type="Proteomes" id="UP000278327">
    <property type="component" value="Unassembled WGS sequence"/>
</dbReference>
<evidence type="ECO:0000256" key="1">
    <source>
        <dbReference type="SAM" id="MobiDB-lite"/>
    </source>
</evidence>
<evidence type="ECO:0000256" key="2">
    <source>
        <dbReference type="SAM" id="Phobius"/>
    </source>
</evidence>
<keyword evidence="3" id="KW-0732">Signal</keyword>
<feature type="signal peptide" evidence="3">
    <location>
        <begin position="1"/>
        <end position="38"/>
    </location>
</feature>
<dbReference type="RefSeq" id="WP_117284160.1">
    <property type="nucleotide sequence ID" value="NZ_JAMTCE010000022.1"/>
</dbReference>
<evidence type="ECO:0000313" key="5">
    <source>
        <dbReference type="Proteomes" id="UP000278327"/>
    </source>
</evidence>
<feature type="region of interest" description="Disordered" evidence="1">
    <location>
        <begin position="203"/>
        <end position="255"/>
    </location>
</feature>
<keyword evidence="2" id="KW-1133">Transmembrane helix</keyword>
<accession>A0A3N0AN83</accession>
<sequence length="293" mass="31445">MNTLTNKRTGARGLAMLLALTLCAALGVVAVSATPALAKTYNEKWTVEFTGDKMVDEGTANITKTLSGMQPGDSACFTIQLKEGPQGNADWYMRNKVLSTMEDSFANANERSGGSYSYKLTYRNPKGEDKIILTNEVVSGDKGTGETKGLFDATDATGEWFFLEDLAPNATAWMMLEVSIDGETHGNTYFDTDASVQLAFAAEPTEEPGTPGNPEQPDPGDPKQDPPKKDDQKSDTPKDNQQKTTDKANGKLSQTGDMLPIGIIVAVAVIAAGVVIVAAVRSRKKDHEEDDAR</sequence>
<keyword evidence="2" id="KW-0812">Transmembrane</keyword>
<proteinExistence type="predicted"/>
<dbReference type="EMBL" id="QICA01000025">
    <property type="protein sequence ID" value="RNL36084.1"/>
    <property type="molecule type" value="Genomic_DNA"/>
</dbReference>
<comment type="caution">
    <text evidence="4">The sequence shown here is derived from an EMBL/GenBank/DDBJ whole genome shotgun (WGS) entry which is preliminary data.</text>
</comment>
<feature type="chain" id="PRO_5018228588" description="LPXTG cell wall anchor domain-containing protein" evidence="3">
    <location>
        <begin position="39"/>
        <end position="293"/>
    </location>
</feature>
<reference evidence="4 5" key="1">
    <citation type="journal article" date="2019" name="Microbiol. Resour. Announc.">
        <title>Draft Genome Sequences of Type Strains of Gordonibacter faecihominis, Paraeggerthella hongkongensis, Parvibacter caecicola,Slackia equolifaciens, Slackia faecicanis, and Slackia isoflavoniconvertens.</title>
        <authorList>
            <person name="Danylec N."/>
            <person name="Stoll D.A."/>
            <person name="Dotsch A."/>
            <person name="Huch M."/>
        </authorList>
    </citation>
    <scope>NUCLEOTIDE SEQUENCE [LARGE SCALE GENOMIC DNA]</scope>
    <source>
        <strain evidence="4 5">DSM 18785</strain>
    </source>
</reference>
<keyword evidence="2" id="KW-0472">Membrane</keyword>
<keyword evidence="5" id="KW-1185">Reference proteome</keyword>
<name>A0A3N0AN83_9ACTN</name>
<organism evidence="4 5">
    <name type="scientific">Adlercreutzia equolifaciens subsp. celatus DSM 18785</name>
    <dbReference type="NCBI Taxonomy" id="1121021"/>
    <lineage>
        <taxon>Bacteria</taxon>
        <taxon>Bacillati</taxon>
        <taxon>Actinomycetota</taxon>
        <taxon>Coriobacteriia</taxon>
        <taxon>Eggerthellales</taxon>
        <taxon>Eggerthellaceae</taxon>
        <taxon>Adlercreutzia</taxon>
    </lineage>
</organism>
<feature type="transmembrane region" description="Helical" evidence="2">
    <location>
        <begin position="258"/>
        <end position="280"/>
    </location>
</feature>
<evidence type="ECO:0000313" key="4">
    <source>
        <dbReference type="EMBL" id="RNL36084.1"/>
    </source>
</evidence>